<keyword evidence="1" id="KW-1133">Transmembrane helix</keyword>
<evidence type="ECO:0000256" key="1">
    <source>
        <dbReference type="SAM" id="Phobius"/>
    </source>
</evidence>
<feature type="domain" description="DUF218" evidence="2">
    <location>
        <begin position="40"/>
        <end position="168"/>
    </location>
</feature>
<feature type="transmembrane region" description="Helical" evidence="1">
    <location>
        <begin position="6"/>
        <end position="24"/>
    </location>
</feature>
<evidence type="ECO:0000259" key="2">
    <source>
        <dbReference type="Pfam" id="PF02698"/>
    </source>
</evidence>
<keyword evidence="4" id="KW-1185">Reference proteome</keyword>
<dbReference type="PANTHER" id="PTHR30336:SF4">
    <property type="entry name" value="ENVELOPE BIOGENESIS FACTOR ELYC"/>
    <property type="match status" value="1"/>
</dbReference>
<protein>
    <submittedName>
        <fullName evidence="3">YdcF family protein</fullName>
    </submittedName>
</protein>
<reference evidence="3 4" key="1">
    <citation type="journal article" date="2019" name="Int. J. Syst. Evol. Microbiol.">
        <title>The Global Catalogue of Microorganisms (GCM) 10K type strain sequencing project: providing services to taxonomists for standard genome sequencing and annotation.</title>
        <authorList>
            <consortium name="The Broad Institute Genomics Platform"/>
            <consortium name="The Broad Institute Genome Sequencing Center for Infectious Disease"/>
            <person name="Wu L."/>
            <person name="Ma J."/>
        </authorList>
    </citation>
    <scope>NUCLEOTIDE SEQUENCE [LARGE SCALE GENOMIC DNA]</scope>
    <source>
        <strain evidence="3 4">JCM 9731</strain>
    </source>
</reference>
<dbReference type="Pfam" id="PF02698">
    <property type="entry name" value="DUF218"/>
    <property type="match status" value="1"/>
</dbReference>
<dbReference type="PANTHER" id="PTHR30336">
    <property type="entry name" value="INNER MEMBRANE PROTEIN, PROBABLE PERMEASE"/>
    <property type="match status" value="1"/>
</dbReference>
<proteinExistence type="predicted"/>
<accession>A0ABN0W8Z6</accession>
<evidence type="ECO:0000313" key="4">
    <source>
        <dbReference type="Proteomes" id="UP001500782"/>
    </source>
</evidence>
<name>A0ABN0W8Z6_9BACI</name>
<dbReference type="EMBL" id="BAAADJ010000021">
    <property type="protein sequence ID" value="GAA0329354.1"/>
    <property type="molecule type" value="Genomic_DNA"/>
</dbReference>
<sequence>MKKLVYITAVIIVLLISLVLYLNYQVNSTAKQTPPQNAEYLIILGAKVNGTELSLSLLYRANKALEYLQENPDTIAIVTGGQGPGEEMTEADAVRRYLIENGIDTEKIWVEDKSTSTYENLEFTKELYDVKEAVIVSNDFHLYRATELAEKVGIKGYPLAAKTPEIVEFTLNVREYAAIIKMYLTGR</sequence>
<keyword evidence="1" id="KW-0472">Membrane</keyword>
<comment type="caution">
    <text evidence="3">The sequence shown here is derived from an EMBL/GenBank/DDBJ whole genome shotgun (WGS) entry which is preliminary data.</text>
</comment>
<dbReference type="CDD" id="cd06259">
    <property type="entry name" value="YdcF-like"/>
    <property type="match status" value="1"/>
</dbReference>
<dbReference type="InterPro" id="IPR051599">
    <property type="entry name" value="Cell_Envelope_Assoc"/>
</dbReference>
<dbReference type="Proteomes" id="UP001500782">
    <property type="component" value="Unassembled WGS sequence"/>
</dbReference>
<evidence type="ECO:0000313" key="3">
    <source>
        <dbReference type="EMBL" id="GAA0329354.1"/>
    </source>
</evidence>
<keyword evidence="1" id="KW-0812">Transmembrane</keyword>
<dbReference type="Gene3D" id="3.40.50.620">
    <property type="entry name" value="HUPs"/>
    <property type="match status" value="1"/>
</dbReference>
<organism evidence="3 4">
    <name type="scientific">Bacillus carboniphilus</name>
    <dbReference type="NCBI Taxonomy" id="86663"/>
    <lineage>
        <taxon>Bacteria</taxon>
        <taxon>Bacillati</taxon>
        <taxon>Bacillota</taxon>
        <taxon>Bacilli</taxon>
        <taxon>Bacillales</taxon>
        <taxon>Bacillaceae</taxon>
        <taxon>Bacillus</taxon>
    </lineage>
</organism>
<dbReference type="RefSeq" id="WP_343798673.1">
    <property type="nucleotide sequence ID" value="NZ_BAAADJ010000021.1"/>
</dbReference>
<gene>
    <name evidence="3" type="ORF">GCM10008967_19820</name>
</gene>
<dbReference type="InterPro" id="IPR014729">
    <property type="entry name" value="Rossmann-like_a/b/a_fold"/>
</dbReference>
<dbReference type="InterPro" id="IPR003848">
    <property type="entry name" value="DUF218"/>
</dbReference>